<feature type="active site" description="Proton donor/acceptor" evidence="4">
    <location>
        <position position="180"/>
    </location>
</feature>
<keyword evidence="3 4" id="KW-0456">Lyase</keyword>
<reference evidence="7 9" key="2">
    <citation type="journal article" date="2020" name="Int. J. Syst. Evol. Microbiol.">
        <title>Vagococcus xieshaowenii sp. nov., isolated from snow finch (Montifringilla taczanowskii) cloacal content.</title>
        <authorList>
            <person name="Ge Y."/>
            <person name="Yang J."/>
            <person name="Lai X.H."/>
            <person name="Zhang G."/>
            <person name="Jin D."/>
            <person name="Lu S."/>
            <person name="Wang B."/>
            <person name="Huang Y."/>
            <person name="Huang Y."/>
            <person name="Ren Z."/>
            <person name="Zhang X."/>
            <person name="Xu J."/>
        </authorList>
    </citation>
    <scope>NUCLEOTIDE SEQUENCE [LARGE SCALE GENOMIC DNA]</scope>
    <source>
        <strain evidence="7">Personal::cf-49</strain>
        <strain evidence="9">personal::cf-49</strain>
    </source>
</reference>
<evidence type="ECO:0000256" key="4">
    <source>
        <dbReference type="HAMAP-Rule" id="MF_00743"/>
    </source>
</evidence>
<dbReference type="FunFam" id="1.10.275.10:FF:000001">
    <property type="entry name" value="Fumarate hydratase, mitochondrial"/>
    <property type="match status" value="1"/>
</dbReference>
<dbReference type="UniPathway" id="UPA00223">
    <property type="reaction ID" value="UER01007"/>
</dbReference>
<keyword evidence="4" id="KW-0963">Cytoplasm</keyword>
<dbReference type="Pfam" id="PF10415">
    <property type="entry name" value="FumaraseC_C"/>
    <property type="match status" value="1"/>
</dbReference>
<dbReference type="OrthoDB" id="9802809at2"/>
<organism evidence="7 9">
    <name type="scientific">Vagococcus xieshaowenii</name>
    <dbReference type="NCBI Taxonomy" id="2562451"/>
    <lineage>
        <taxon>Bacteria</taxon>
        <taxon>Bacillati</taxon>
        <taxon>Bacillota</taxon>
        <taxon>Bacilli</taxon>
        <taxon>Lactobacillales</taxon>
        <taxon>Enterococcaceae</taxon>
        <taxon>Vagococcus</taxon>
    </lineage>
</organism>
<dbReference type="AlphaFoldDB" id="A0A4Z0DD24"/>
<dbReference type="FunFam" id="1.20.200.10:FF:000001">
    <property type="entry name" value="Fumarate hydratase, mitochondrial"/>
    <property type="match status" value="1"/>
</dbReference>
<dbReference type="Proteomes" id="UP000297725">
    <property type="component" value="Unassembled WGS sequence"/>
</dbReference>
<dbReference type="FunFam" id="1.10.40.30:FF:000002">
    <property type="entry name" value="Fumarate hydratase class II"/>
    <property type="match status" value="1"/>
</dbReference>
<evidence type="ECO:0000256" key="2">
    <source>
        <dbReference type="ARBA" id="ARBA00009084"/>
    </source>
</evidence>
<feature type="site" description="Important for catalytic activity" evidence="4">
    <location>
        <position position="323"/>
    </location>
</feature>
<sequence length="452" mass="49866">MYRIEKDSLGEVKVDSEKKWGAQTQRSLENFVIGHNIIPLEVIYGLVEIKRSAAIVNHKLGKLSDDKSKAIITACDEILNGRYDDQFPLKIFQTGSGTQSNMNVNEVIAHLCNEQTPGLIHPNDDVNMSQSSNDTFPTAMHIAGYQAIVSKLLPELAKWVEELAILEKNNQHVIKIGRTHLQDATPLTFGQEISGWRVMIEKAQEFVMLGLEAIRHLTIGGTAVGTGLNAPKGFDQLMCEEISTHTELPFTSEENKFYGLTSHSELSFVHGALRALSGDLMKIANDIRWLASGPRSGLGEITIPSNEPGSSIMPGKVNPTQAEALTMVVCQVMGNDTTIQFASSQGNFELNVYKPVIISNFLESVNLLSDAMRSFRLNCLNGMEANEAAMEQGMKNSLMLVTALNPHIGYEKAAKVAKYAHENQTTLETAIITLGFATKEEFDEWLKPEEMI</sequence>
<feature type="domain" description="Fumarate lyase N-terminal" evidence="5">
    <location>
        <begin position="10"/>
        <end position="334"/>
    </location>
</feature>
<evidence type="ECO:0000259" key="6">
    <source>
        <dbReference type="Pfam" id="PF10415"/>
    </source>
</evidence>
<name>A0A4Z0DD24_9ENTE</name>
<evidence type="ECO:0000256" key="3">
    <source>
        <dbReference type="ARBA" id="ARBA00023239"/>
    </source>
</evidence>
<comment type="function">
    <text evidence="4">Involved in the TCA cycle. Catalyzes the stereospecific interconversion of fumarate to L-malate.</text>
</comment>
<evidence type="ECO:0000313" key="9">
    <source>
        <dbReference type="Proteomes" id="UP000296883"/>
    </source>
</evidence>
<dbReference type="SUPFAM" id="SSF48557">
    <property type="entry name" value="L-aspartase-like"/>
    <property type="match status" value="1"/>
</dbReference>
<dbReference type="EMBL" id="SRHU01000008">
    <property type="protein sequence ID" value="TFZ42814.1"/>
    <property type="molecule type" value="Genomic_DNA"/>
</dbReference>
<dbReference type="GO" id="GO:0005737">
    <property type="term" value="C:cytoplasm"/>
    <property type="evidence" value="ECO:0007669"/>
    <property type="project" value="UniProtKB-SubCell"/>
</dbReference>
<proteinExistence type="inferred from homology"/>
<evidence type="ECO:0000256" key="1">
    <source>
        <dbReference type="ARBA" id="ARBA00001494"/>
    </source>
</evidence>
<feature type="binding site" description="in site B" evidence="4">
    <location>
        <begin position="121"/>
        <end position="124"/>
    </location>
    <ligand>
        <name>substrate</name>
    </ligand>
</feature>
<dbReference type="RefSeq" id="WP_135253695.1">
    <property type="nucleotide sequence ID" value="NZ_CP038865.1"/>
</dbReference>
<feature type="binding site" evidence="4">
    <location>
        <begin position="316"/>
        <end position="318"/>
    </location>
    <ligand>
        <name>substrate</name>
    </ligand>
</feature>
<dbReference type="GO" id="GO:0006099">
    <property type="term" value="P:tricarboxylic acid cycle"/>
    <property type="evidence" value="ECO:0007669"/>
    <property type="project" value="UniProtKB-UniRule"/>
</dbReference>
<reference evidence="8 10" key="1">
    <citation type="submission" date="2019-03" db="EMBL/GenBank/DDBJ databases">
        <title>Vagococcus sp. was isolated fron gut of Carduelis flavirostris.</title>
        <authorList>
            <person name="Ge Y."/>
        </authorList>
    </citation>
    <scope>NUCLEOTIDE SEQUENCE [LARGE SCALE GENOMIC DNA]</scope>
    <source>
        <strain evidence="8 10">CF-210</strain>
    </source>
</reference>
<comment type="catalytic activity">
    <reaction evidence="1">
        <text>L-aspartate = fumarate + NH4(+)</text>
        <dbReference type="Rhea" id="RHEA:16601"/>
        <dbReference type="ChEBI" id="CHEBI:28938"/>
        <dbReference type="ChEBI" id="CHEBI:29806"/>
        <dbReference type="ChEBI" id="CHEBI:29991"/>
        <dbReference type="EC" id="4.3.1.1"/>
    </reaction>
</comment>
<comment type="miscellaneous">
    <text evidence="4">There are 2 substrate-binding sites: the catalytic A site, and the non-catalytic B site that may play a role in the transfer of substrate or product between the active site and the solvent. Alternatively, the B site may bind allosteric effectors.</text>
</comment>
<dbReference type="InterPro" id="IPR020557">
    <property type="entry name" value="Fumarate_lyase_CS"/>
</dbReference>
<dbReference type="Proteomes" id="UP000296883">
    <property type="component" value="Chromosome"/>
</dbReference>
<accession>A0A4Z0DD24</accession>
<keyword evidence="9" id="KW-1185">Reference proteome</keyword>
<evidence type="ECO:0000259" key="5">
    <source>
        <dbReference type="Pfam" id="PF00206"/>
    </source>
</evidence>
<dbReference type="InterPro" id="IPR005677">
    <property type="entry name" value="Fum_hydII"/>
</dbReference>
<feature type="binding site" evidence="4">
    <location>
        <begin position="96"/>
        <end position="98"/>
    </location>
    <ligand>
        <name>substrate</name>
    </ligand>
</feature>
<dbReference type="InterPro" id="IPR024083">
    <property type="entry name" value="Fumarase/histidase_N"/>
</dbReference>
<accession>A0A7Z2B5F3</accession>
<dbReference type="PROSITE" id="PS00163">
    <property type="entry name" value="FUMARATE_LYASES"/>
    <property type="match status" value="1"/>
</dbReference>
<evidence type="ECO:0000313" key="7">
    <source>
        <dbReference type="EMBL" id="QCA28430.1"/>
    </source>
</evidence>
<dbReference type="EC" id="4.2.1.2" evidence="4"/>
<dbReference type="GO" id="GO:0004333">
    <property type="term" value="F:fumarate hydratase activity"/>
    <property type="evidence" value="ECO:0007669"/>
    <property type="project" value="UniProtKB-UniRule"/>
</dbReference>
<evidence type="ECO:0000313" key="8">
    <source>
        <dbReference type="EMBL" id="TFZ42814.1"/>
    </source>
</evidence>
<dbReference type="InterPro" id="IPR018951">
    <property type="entry name" value="Fumarase_C_C"/>
</dbReference>
<evidence type="ECO:0000313" key="10">
    <source>
        <dbReference type="Proteomes" id="UP000297725"/>
    </source>
</evidence>
<dbReference type="PRINTS" id="PR00149">
    <property type="entry name" value="FUMRATELYASE"/>
</dbReference>
<keyword evidence="4" id="KW-0816">Tricarboxylic acid cycle</keyword>
<comment type="similarity">
    <text evidence="2 4">Belongs to the class-II fumarase/aspartase family. Fumarase subfamily.</text>
</comment>
<dbReference type="GO" id="GO:0008797">
    <property type="term" value="F:aspartate ammonia-lyase activity"/>
    <property type="evidence" value="ECO:0007669"/>
    <property type="project" value="UniProtKB-EC"/>
</dbReference>
<feature type="binding site" evidence="4">
    <location>
        <position position="179"/>
    </location>
    <ligand>
        <name>substrate</name>
    </ligand>
</feature>
<dbReference type="NCBIfam" id="TIGR00979">
    <property type="entry name" value="fumC_II"/>
    <property type="match status" value="1"/>
</dbReference>
<dbReference type="EMBL" id="CP038865">
    <property type="protein sequence ID" value="QCA28430.1"/>
    <property type="molecule type" value="Genomic_DNA"/>
</dbReference>
<comment type="catalytic activity">
    <reaction evidence="4">
        <text>(S)-malate = fumarate + H2O</text>
        <dbReference type="Rhea" id="RHEA:12460"/>
        <dbReference type="ChEBI" id="CHEBI:15377"/>
        <dbReference type="ChEBI" id="CHEBI:15589"/>
        <dbReference type="ChEBI" id="CHEBI:29806"/>
        <dbReference type="EC" id="4.2.1.2"/>
    </reaction>
</comment>
<dbReference type="PANTHER" id="PTHR11444:SF1">
    <property type="entry name" value="FUMARATE HYDRATASE, MITOCHONDRIAL"/>
    <property type="match status" value="1"/>
</dbReference>
<feature type="binding site" evidence="4">
    <location>
        <begin position="131"/>
        <end position="133"/>
    </location>
    <ligand>
        <name>substrate</name>
    </ligand>
</feature>
<feature type="active site" evidence="4">
    <location>
        <position position="310"/>
    </location>
</feature>
<dbReference type="HAMAP" id="MF_00743">
    <property type="entry name" value="FumaraseC"/>
    <property type="match status" value="1"/>
</dbReference>
<dbReference type="GO" id="GO:0006108">
    <property type="term" value="P:malate metabolic process"/>
    <property type="evidence" value="ECO:0007669"/>
    <property type="project" value="TreeGrafter"/>
</dbReference>
<dbReference type="PRINTS" id="PR00145">
    <property type="entry name" value="ARGSUCLYASE"/>
</dbReference>
<dbReference type="GO" id="GO:0006106">
    <property type="term" value="P:fumarate metabolic process"/>
    <property type="evidence" value="ECO:0007669"/>
    <property type="project" value="InterPro"/>
</dbReference>
<gene>
    <name evidence="4 7" type="primary">fumC</name>
    <name evidence="8" type="ORF">E4031_02185</name>
    <name evidence="7" type="ORF">E4Z98_03555</name>
</gene>
<comment type="pathway">
    <text evidence="4">Carbohydrate metabolism; tricarboxylic acid cycle; (S)-malate from fumarate: step 1/1.</text>
</comment>
<dbReference type="InterPro" id="IPR022761">
    <property type="entry name" value="Fumarate_lyase_N"/>
</dbReference>
<feature type="domain" description="Fumarase C C-terminal" evidence="6">
    <location>
        <begin position="400"/>
        <end position="452"/>
    </location>
</feature>
<dbReference type="InterPro" id="IPR008948">
    <property type="entry name" value="L-Aspartase-like"/>
</dbReference>
<dbReference type="Gene3D" id="1.10.40.30">
    <property type="entry name" value="Fumarase/aspartase (C-terminal domain)"/>
    <property type="match status" value="1"/>
</dbReference>
<dbReference type="Gene3D" id="1.20.200.10">
    <property type="entry name" value="Fumarase/aspartase (Central domain)"/>
    <property type="match status" value="1"/>
</dbReference>
<comment type="subunit">
    <text evidence="4">Homotetramer.</text>
</comment>
<dbReference type="KEGG" id="vac:E4Z98_03555"/>
<dbReference type="PANTHER" id="PTHR11444">
    <property type="entry name" value="ASPARTATEAMMONIA/ARGININOSUCCINATE/ADENYLOSUCCINATE LYASE"/>
    <property type="match status" value="1"/>
</dbReference>
<dbReference type="Gene3D" id="1.10.275.10">
    <property type="entry name" value="Fumarase/aspartase (N-terminal domain)"/>
    <property type="match status" value="1"/>
</dbReference>
<comment type="subcellular location">
    <subcellularLocation>
        <location evidence="4">Cytoplasm</location>
    </subcellularLocation>
</comment>
<dbReference type="InterPro" id="IPR000362">
    <property type="entry name" value="Fumarate_lyase_fam"/>
</dbReference>
<protein>
    <recommendedName>
        <fullName evidence="4">Fumarate hydratase class II</fullName>
        <shortName evidence="4">Fumarase C</shortName>
        <ecNumber evidence="4">4.2.1.2</ecNumber>
    </recommendedName>
    <alternativeName>
        <fullName evidence="4">Aerobic fumarase</fullName>
    </alternativeName>
    <alternativeName>
        <fullName evidence="4">Iron-independent fumarase</fullName>
    </alternativeName>
</protein>
<feature type="binding site" evidence="4">
    <location>
        <position position="311"/>
    </location>
    <ligand>
        <name>substrate</name>
    </ligand>
</feature>
<dbReference type="Pfam" id="PF00206">
    <property type="entry name" value="Lyase_1"/>
    <property type="match status" value="1"/>
</dbReference>
<dbReference type="CDD" id="cd01362">
    <property type="entry name" value="Fumarase_classII"/>
    <property type="match status" value="1"/>
</dbReference>